<accession>A0AAD8NFB9</accession>
<feature type="compositionally biased region" description="Basic and acidic residues" evidence="1">
    <location>
        <begin position="1"/>
        <end position="34"/>
    </location>
</feature>
<dbReference type="Proteomes" id="UP001229421">
    <property type="component" value="Unassembled WGS sequence"/>
</dbReference>
<organism evidence="2 3">
    <name type="scientific">Tagetes erecta</name>
    <name type="common">African marigold</name>
    <dbReference type="NCBI Taxonomy" id="13708"/>
    <lineage>
        <taxon>Eukaryota</taxon>
        <taxon>Viridiplantae</taxon>
        <taxon>Streptophyta</taxon>
        <taxon>Embryophyta</taxon>
        <taxon>Tracheophyta</taxon>
        <taxon>Spermatophyta</taxon>
        <taxon>Magnoliopsida</taxon>
        <taxon>eudicotyledons</taxon>
        <taxon>Gunneridae</taxon>
        <taxon>Pentapetalae</taxon>
        <taxon>asterids</taxon>
        <taxon>campanulids</taxon>
        <taxon>Asterales</taxon>
        <taxon>Asteraceae</taxon>
        <taxon>Asteroideae</taxon>
        <taxon>Heliantheae alliance</taxon>
        <taxon>Tageteae</taxon>
        <taxon>Tagetes</taxon>
    </lineage>
</organism>
<feature type="region of interest" description="Disordered" evidence="1">
    <location>
        <begin position="1"/>
        <end position="56"/>
    </location>
</feature>
<evidence type="ECO:0000256" key="1">
    <source>
        <dbReference type="SAM" id="MobiDB-lite"/>
    </source>
</evidence>
<evidence type="ECO:0000313" key="3">
    <source>
        <dbReference type="Proteomes" id="UP001229421"/>
    </source>
</evidence>
<evidence type="ECO:0000313" key="2">
    <source>
        <dbReference type="EMBL" id="KAK1407869.1"/>
    </source>
</evidence>
<name>A0AAD8NFB9_TARER</name>
<keyword evidence="3" id="KW-1185">Reference proteome</keyword>
<sequence>MLSKEDSDKVKGDPGKSKSVSKEQQHELHAKMEKSNPNVNSHAQVEPQVHAETIETTTAAPVVESYAAKLTEGIKQQCASDKKQFYKSTIY</sequence>
<dbReference type="EMBL" id="JAUHHV010000011">
    <property type="protein sequence ID" value="KAK1407869.1"/>
    <property type="molecule type" value="Genomic_DNA"/>
</dbReference>
<comment type="caution">
    <text evidence="2">The sequence shown here is derived from an EMBL/GenBank/DDBJ whole genome shotgun (WGS) entry which is preliminary data.</text>
</comment>
<protein>
    <submittedName>
        <fullName evidence="2">Uncharacterized protein</fullName>
    </submittedName>
</protein>
<proteinExistence type="predicted"/>
<gene>
    <name evidence="2" type="ORF">QVD17_39496</name>
</gene>
<reference evidence="2" key="1">
    <citation type="journal article" date="2023" name="bioRxiv">
        <title>Improved chromosome-level genome assembly for marigold (Tagetes erecta).</title>
        <authorList>
            <person name="Jiang F."/>
            <person name="Yuan L."/>
            <person name="Wang S."/>
            <person name="Wang H."/>
            <person name="Xu D."/>
            <person name="Wang A."/>
            <person name="Fan W."/>
        </authorList>
    </citation>
    <scope>NUCLEOTIDE SEQUENCE</scope>
    <source>
        <strain evidence="2">WSJ</strain>
        <tissue evidence="2">Leaf</tissue>
    </source>
</reference>
<dbReference type="AlphaFoldDB" id="A0AAD8NFB9"/>